<evidence type="ECO:0000313" key="1">
    <source>
        <dbReference type="EMBL" id="SEP83962.1"/>
    </source>
</evidence>
<protein>
    <submittedName>
        <fullName evidence="1">Immunity protein 50</fullName>
    </submittedName>
</protein>
<reference evidence="1 2" key="1">
    <citation type="submission" date="2016-10" db="EMBL/GenBank/DDBJ databases">
        <authorList>
            <person name="Varghese N."/>
            <person name="Submissions S."/>
        </authorList>
    </citation>
    <scope>NUCLEOTIDE SEQUENCE [LARGE SCALE GENOMIC DNA]</scope>
    <source>
        <strain evidence="1 2">CIP 109853</strain>
    </source>
</reference>
<dbReference type="InterPro" id="IPR028957">
    <property type="entry name" value="Imm50"/>
</dbReference>
<dbReference type="RefSeq" id="WP_167362775.1">
    <property type="nucleotide sequence ID" value="NZ_FOFP01000002.1"/>
</dbReference>
<gene>
    <name evidence="1" type="ORF">SAMN05216600_1022</name>
</gene>
<dbReference type="Pfam" id="PF15594">
    <property type="entry name" value="Imm50"/>
    <property type="match status" value="1"/>
</dbReference>
<proteinExistence type="predicted"/>
<name>A0ABY1B3D6_9PSED</name>
<dbReference type="Proteomes" id="UP000198512">
    <property type="component" value="Unassembled WGS sequence"/>
</dbReference>
<sequence length="130" mass="14464">MEIWTENLVDATALKAIYGQDMPSLEGINLHGIDIQRDGPRVLLRFDLREFPKQPPKKWESSGFNRVQLRLLAVGVSELQINGLQSNCILDLNITEEKGTIRLSADSGAMKIDIAAEHLIIDGVSAYCDE</sequence>
<accession>A0ABY1B3D6</accession>
<keyword evidence="2" id="KW-1185">Reference proteome</keyword>
<evidence type="ECO:0000313" key="2">
    <source>
        <dbReference type="Proteomes" id="UP000198512"/>
    </source>
</evidence>
<comment type="caution">
    <text evidence="1">The sequence shown here is derived from an EMBL/GenBank/DDBJ whole genome shotgun (WGS) entry which is preliminary data.</text>
</comment>
<organism evidence="1 2">
    <name type="scientific">Pseudomonas cuatrocienegasensis</name>
    <dbReference type="NCBI Taxonomy" id="543360"/>
    <lineage>
        <taxon>Bacteria</taxon>
        <taxon>Pseudomonadati</taxon>
        <taxon>Pseudomonadota</taxon>
        <taxon>Gammaproteobacteria</taxon>
        <taxon>Pseudomonadales</taxon>
        <taxon>Pseudomonadaceae</taxon>
        <taxon>Pseudomonas</taxon>
    </lineage>
</organism>
<dbReference type="EMBL" id="FOFP01000002">
    <property type="protein sequence ID" value="SEP83962.1"/>
    <property type="molecule type" value="Genomic_DNA"/>
</dbReference>